<accession>A0A3B1BV54</accession>
<name>A0A3B1BV54_9ZZZZ</name>
<dbReference type="EMBL" id="UOGA01000160">
    <property type="protein sequence ID" value="VAX19622.1"/>
    <property type="molecule type" value="Genomic_DNA"/>
</dbReference>
<gene>
    <name evidence="1" type="ORF">MNBD_NITROSPINAE04-664</name>
</gene>
<dbReference type="AlphaFoldDB" id="A0A3B1BV54"/>
<protein>
    <submittedName>
        <fullName evidence="1">Uncharacterized protein</fullName>
    </submittedName>
</protein>
<feature type="non-terminal residue" evidence="1">
    <location>
        <position position="46"/>
    </location>
</feature>
<evidence type="ECO:0000313" key="1">
    <source>
        <dbReference type="EMBL" id="VAX19622.1"/>
    </source>
</evidence>
<reference evidence="1" key="1">
    <citation type="submission" date="2018-06" db="EMBL/GenBank/DDBJ databases">
        <authorList>
            <person name="Zhirakovskaya E."/>
        </authorList>
    </citation>
    <scope>NUCLEOTIDE SEQUENCE</scope>
</reference>
<proteinExistence type="predicted"/>
<sequence>MKIVDFLKKENCTASLSSTEKDEVLKELTALLMKNNEINDSDEIFN</sequence>
<organism evidence="1">
    <name type="scientific">hydrothermal vent metagenome</name>
    <dbReference type="NCBI Taxonomy" id="652676"/>
    <lineage>
        <taxon>unclassified sequences</taxon>
        <taxon>metagenomes</taxon>
        <taxon>ecological metagenomes</taxon>
    </lineage>
</organism>